<dbReference type="AlphaFoldDB" id="Q0G2C7"/>
<dbReference type="GO" id="GO:0005829">
    <property type="term" value="C:cytosol"/>
    <property type="evidence" value="ECO:0007669"/>
    <property type="project" value="TreeGrafter"/>
</dbReference>
<dbReference type="eggNOG" id="COG4303">
    <property type="taxonomic scope" value="Bacteria"/>
</dbReference>
<keyword evidence="1" id="KW-0846">Cobalamin</keyword>
<comment type="caution">
    <text evidence="2">The sequence shown here is derived from an EMBL/GenBank/DDBJ whole genome shotgun (WGS) entry which is preliminary data.</text>
</comment>
<sequence>MALKTSVAGQTWSFADLRTLLAKASPERSGDHLAEIAATSALERVAAQHCLADMPLKVFAGLELMPEVDDWVSDLIARQLDEVAFRRISSLTVGELREHLLAAEPEELERLTYALTPEMVAAVSKLMRNQDLIAIAARRKVVKKFRSTIGLPGRLSARNQPNDPTDDSFGIAASLVDGLVMGSGDAVLGVNPATDSVEDYTRVCRILDDVRSRYEIATQTCCLGHVTTAIEAIEAGAPVDLVFQSIAGSAKANRSFGVSLEILHEAEEAAKGLKRGTIGADCFYFETGQGTELSAEAHHGVDQQTMECRTYAIARAFDCLLVNTVVGFIGPEYLFDGRQIIRAGLEDHFCGKLMGLPMGVDVCYTNHAEADQNDMDVLLTLLAAAGVNFVITVPGADDIMLNYQSLSHHDLAYARETMGLKPAPEFLDWMMRQGMMDETGMLTPAPQALADAIDGVEKLLEAS</sequence>
<dbReference type="HOGENOM" id="CLU_048555_0_0_5"/>
<dbReference type="InterPro" id="IPR013785">
    <property type="entry name" value="Aldolase_TIM"/>
</dbReference>
<feature type="binding site" evidence="1">
    <location>
        <position position="286"/>
    </location>
    <ligand>
        <name>substrate</name>
    </ligand>
</feature>
<evidence type="ECO:0000313" key="2">
    <source>
        <dbReference type="EMBL" id="EAU41271.1"/>
    </source>
</evidence>
<comment type="subunit">
    <text evidence="1">The basic unit is a heterodimer which dimerizes to form tetramers. The heterotetramers trimerize; 6 large subunits form a core ring with 6 small subunits projecting outwards.</text>
</comment>
<dbReference type="STRING" id="217511.GCA_001463845_02108"/>
<name>Q0G2C7_9HYPH</name>
<dbReference type="UniPathway" id="UPA00560"/>
<evidence type="ECO:0000256" key="1">
    <source>
        <dbReference type="HAMAP-Rule" id="MF_00861"/>
    </source>
</evidence>
<dbReference type="PANTHER" id="PTHR39329">
    <property type="entry name" value="ETHANOLAMINE AMMONIA-LYASE HEAVY CHAIN"/>
    <property type="match status" value="1"/>
</dbReference>
<gene>
    <name evidence="1" type="primary">eutB</name>
    <name evidence="2" type="ORF">FP2506_00850</name>
</gene>
<dbReference type="EMBL" id="AATP01000003">
    <property type="protein sequence ID" value="EAU41271.1"/>
    <property type="molecule type" value="Genomic_DNA"/>
</dbReference>
<comment type="subcellular location">
    <subcellularLocation>
        <location evidence="1">Bacterial microcompartment</location>
    </subcellularLocation>
</comment>
<dbReference type="Gene3D" id="1.10.220.70">
    <property type="entry name" value="lyase"/>
    <property type="match status" value="1"/>
</dbReference>
<feature type="binding site" evidence="1">
    <location>
        <begin position="158"/>
        <end position="160"/>
    </location>
    <ligand>
        <name>substrate</name>
    </ligand>
</feature>
<feature type="binding site" evidence="1">
    <location>
        <position position="192"/>
    </location>
    <ligand>
        <name>adenosylcob(III)alamin</name>
        <dbReference type="ChEBI" id="CHEBI:18408"/>
    </ligand>
</feature>
<feature type="binding site" evidence="1">
    <location>
        <position position="191"/>
    </location>
    <ligand>
        <name>substrate</name>
    </ligand>
</feature>
<keyword evidence="3" id="KW-1185">Reference proteome</keyword>
<accession>Q0G2C7</accession>
<organism evidence="2 3">
    <name type="scientific">Fulvimarina pelagi HTCC2506</name>
    <dbReference type="NCBI Taxonomy" id="314231"/>
    <lineage>
        <taxon>Bacteria</taxon>
        <taxon>Pseudomonadati</taxon>
        <taxon>Pseudomonadota</taxon>
        <taxon>Alphaproteobacteria</taxon>
        <taxon>Hyphomicrobiales</taxon>
        <taxon>Aurantimonadaceae</taxon>
        <taxon>Fulvimarina</taxon>
    </lineage>
</organism>
<dbReference type="Gene3D" id="2.30.170.30">
    <property type="entry name" value="ethanolamine ammonia-lyase heavy chain domain like"/>
    <property type="match status" value="1"/>
</dbReference>
<comment type="cofactor">
    <cofactor evidence="1">
        <name>adenosylcob(III)alamin</name>
        <dbReference type="ChEBI" id="CHEBI:18408"/>
    </cofactor>
    <text evidence="1">Binds between the large and small subunits.</text>
</comment>
<dbReference type="GO" id="GO:0046336">
    <property type="term" value="P:ethanolamine catabolic process"/>
    <property type="evidence" value="ECO:0007669"/>
    <property type="project" value="UniProtKB-UniRule"/>
</dbReference>
<dbReference type="NCBIfam" id="NF011649">
    <property type="entry name" value="PRK15067.1"/>
    <property type="match status" value="1"/>
</dbReference>
<protein>
    <recommendedName>
        <fullName evidence="1">Ethanolamine ammonia-lyase large subunit</fullName>
        <shortName evidence="1">EAL large subunit</shortName>
        <ecNumber evidence="1">4.3.1.7</ecNumber>
    </recommendedName>
</protein>
<comment type="similarity">
    <text evidence="1">Belongs to the EutB family.</text>
</comment>
<dbReference type="GO" id="GO:0031471">
    <property type="term" value="C:ethanolamine degradation polyhedral organelle"/>
    <property type="evidence" value="ECO:0007669"/>
    <property type="project" value="UniProtKB-UniRule"/>
</dbReference>
<comment type="catalytic activity">
    <reaction evidence="1">
        <text>ethanolamine = acetaldehyde + NH4(+)</text>
        <dbReference type="Rhea" id="RHEA:15313"/>
        <dbReference type="ChEBI" id="CHEBI:15343"/>
        <dbReference type="ChEBI" id="CHEBI:28938"/>
        <dbReference type="ChEBI" id="CHEBI:57603"/>
        <dbReference type="EC" id="4.3.1.7"/>
    </reaction>
</comment>
<dbReference type="InterPro" id="IPR010628">
    <property type="entry name" value="EutB"/>
</dbReference>
<dbReference type="Proteomes" id="UP000004310">
    <property type="component" value="Unassembled WGS sequence"/>
</dbReference>
<keyword evidence="1 2" id="KW-0456">Lyase</keyword>
<dbReference type="Gene3D" id="3.20.20.70">
    <property type="entry name" value="Aldolase class I"/>
    <property type="match status" value="1"/>
</dbReference>
<feature type="binding site" evidence="1">
    <location>
        <position position="294"/>
    </location>
    <ligand>
        <name>adenosylcob(III)alamin</name>
        <dbReference type="ChEBI" id="CHEBI:18408"/>
    </ligand>
</feature>
<keyword evidence="1" id="KW-1283">Bacterial microcompartment</keyword>
<comment type="function">
    <text evidence="1">Catalyzes the deamination of various vicinal amino-alcohols to oxo compounds. Allows this organism to utilize ethanolamine as the sole source of nitrogen and carbon in the presence of vitamin B12.</text>
</comment>
<dbReference type="EC" id="4.3.1.7" evidence="1"/>
<dbReference type="HAMAP" id="MF_00861">
    <property type="entry name" value="EutB"/>
    <property type="match status" value="1"/>
</dbReference>
<keyword evidence="1" id="KW-0170">Cobalt</keyword>
<dbReference type="GO" id="GO:0009350">
    <property type="term" value="C:ethanolamine ammonia-lyase complex"/>
    <property type="evidence" value="ECO:0007669"/>
    <property type="project" value="UniProtKB-UniRule"/>
</dbReference>
<reference evidence="2 3" key="1">
    <citation type="journal article" date="2010" name="J. Bacteriol.">
        <title>Genome sequence of Fulvimarina pelagi HTCC2506T, a Mn(II)-oxidizing alphaproteobacterium possessing an aerobic anoxygenic photosynthetic gene cluster and Xanthorhodopsin.</title>
        <authorList>
            <person name="Kang I."/>
            <person name="Oh H.M."/>
            <person name="Lim S.I."/>
            <person name="Ferriera S."/>
            <person name="Giovannoni S.J."/>
            <person name="Cho J.C."/>
        </authorList>
    </citation>
    <scope>NUCLEOTIDE SEQUENCE [LARGE SCALE GENOMIC DNA]</scope>
    <source>
        <strain evidence="2 3">HTCC2506</strain>
    </source>
</reference>
<feature type="binding site" evidence="1">
    <location>
        <position position="244"/>
    </location>
    <ligand>
        <name>adenosylcob(III)alamin</name>
        <dbReference type="ChEBI" id="CHEBI:18408"/>
    </ligand>
</feature>
<dbReference type="GO" id="GO:0031419">
    <property type="term" value="F:cobalamin binding"/>
    <property type="evidence" value="ECO:0007669"/>
    <property type="project" value="UniProtKB-UniRule"/>
</dbReference>
<dbReference type="GO" id="GO:0006520">
    <property type="term" value="P:amino acid metabolic process"/>
    <property type="evidence" value="ECO:0007669"/>
    <property type="project" value="InterPro"/>
</dbReference>
<dbReference type="GO" id="GO:0008851">
    <property type="term" value="F:ethanolamine ammonia-lyase activity"/>
    <property type="evidence" value="ECO:0007669"/>
    <property type="project" value="UniProtKB-UniRule"/>
</dbReference>
<comment type="pathway">
    <text evidence="1">Amine and polyamine degradation; ethanolamine degradation.</text>
</comment>
<proteinExistence type="inferred from homology"/>
<dbReference type="PANTHER" id="PTHR39329:SF1">
    <property type="entry name" value="ETHANOLAMINE AMMONIA-LYASE LARGE SUBUNIT"/>
    <property type="match status" value="1"/>
</dbReference>
<dbReference type="RefSeq" id="WP_007065320.1">
    <property type="nucleotide sequence ID" value="NZ_DS022272.1"/>
</dbReference>
<feature type="binding site" evidence="1">
    <location>
        <position position="400"/>
    </location>
    <ligand>
        <name>adenosylcob(III)alamin</name>
        <dbReference type="ChEBI" id="CHEBI:18408"/>
    </ligand>
</feature>
<feature type="binding site" evidence="1">
    <location>
        <position position="361"/>
    </location>
    <ligand>
        <name>substrate</name>
    </ligand>
</feature>
<dbReference type="PIRSF" id="PIRSF018788">
    <property type="entry name" value="EutB"/>
    <property type="match status" value="1"/>
</dbReference>
<dbReference type="InterPro" id="IPR044939">
    <property type="entry name" value="EutB_dom_2_sf"/>
</dbReference>
<dbReference type="InterPro" id="IPR044941">
    <property type="entry name" value="EutB_N_sf"/>
</dbReference>
<dbReference type="Pfam" id="PF06751">
    <property type="entry name" value="EutB"/>
    <property type="match status" value="1"/>
</dbReference>
<evidence type="ECO:0000313" key="3">
    <source>
        <dbReference type="Proteomes" id="UP000004310"/>
    </source>
</evidence>